<keyword evidence="5" id="KW-1003">Cell membrane</keyword>
<keyword evidence="8" id="KW-1185">Reference proteome</keyword>
<evidence type="ECO:0000256" key="5">
    <source>
        <dbReference type="RuleBase" id="RU361157"/>
    </source>
</evidence>
<feature type="transmembrane region" description="Helical" evidence="5">
    <location>
        <begin position="128"/>
        <end position="150"/>
    </location>
</feature>
<evidence type="ECO:0000313" key="7">
    <source>
        <dbReference type="EMBL" id="QDV27936.1"/>
    </source>
</evidence>
<feature type="transmembrane region" description="Helical" evidence="5">
    <location>
        <begin position="259"/>
        <end position="281"/>
    </location>
</feature>
<dbReference type="AlphaFoldDB" id="A0A518GH70"/>
<dbReference type="PIRSF" id="PIRSF006648">
    <property type="entry name" value="DrrB"/>
    <property type="match status" value="1"/>
</dbReference>
<dbReference type="RefSeq" id="WP_231690988.1">
    <property type="nucleotide sequence ID" value="NZ_CP036298.1"/>
</dbReference>
<organism evidence="7 8">
    <name type="scientific">Aureliella helgolandensis</name>
    <dbReference type="NCBI Taxonomy" id="2527968"/>
    <lineage>
        <taxon>Bacteria</taxon>
        <taxon>Pseudomonadati</taxon>
        <taxon>Planctomycetota</taxon>
        <taxon>Planctomycetia</taxon>
        <taxon>Pirellulales</taxon>
        <taxon>Pirellulaceae</taxon>
        <taxon>Aureliella</taxon>
    </lineage>
</organism>
<feature type="transmembrane region" description="Helical" evidence="5">
    <location>
        <begin position="156"/>
        <end position="179"/>
    </location>
</feature>
<comment type="similarity">
    <text evidence="5">Belongs to the ABC-2 integral membrane protein family.</text>
</comment>
<dbReference type="PANTHER" id="PTHR43077">
    <property type="entry name" value="TRANSPORT PERMEASE YVFS-RELATED"/>
    <property type="match status" value="1"/>
</dbReference>
<reference evidence="7 8" key="1">
    <citation type="submission" date="2019-02" db="EMBL/GenBank/DDBJ databases">
        <title>Deep-cultivation of Planctomycetes and their phenomic and genomic characterization uncovers novel biology.</title>
        <authorList>
            <person name="Wiegand S."/>
            <person name="Jogler M."/>
            <person name="Boedeker C."/>
            <person name="Pinto D."/>
            <person name="Vollmers J."/>
            <person name="Rivas-Marin E."/>
            <person name="Kohn T."/>
            <person name="Peeters S.H."/>
            <person name="Heuer A."/>
            <person name="Rast P."/>
            <person name="Oberbeckmann S."/>
            <person name="Bunk B."/>
            <person name="Jeske O."/>
            <person name="Meyerdierks A."/>
            <person name="Storesund J.E."/>
            <person name="Kallscheuer N."/>
            <person name="Luecker S."/>
            <person name="Lage O.M."/>
            <person name="Pohl T."/>
            <person name="Merkel B.J."/>
            <person name="Hornburger P."/>
            <person name="Mueller R.-W."/>
            <person name="Bruemmer F."/>
            <person name="Labrenz M."/>
            <person name="Spormann A.M."/>
            <person name="Op den Camp H."/>
            <person name="Overmann J."/>
            <person name="Amann R."/>
            <person name="Jetten M.S.M."/>
            <person name="Mascher T."/>
            <person name="Medema M.H."/>
            <person name="Devos D.P."/>
            <person name="Kaster A.-K."/>
            <person name="Ovreas L."/>
            <person name="Rohde M."/>
            <person name="Galperin M.Y."/>
            <person name="Jogler C."/>
        </authorList>
    </citation>
    <scope>NUCLEOTIDE SEQUENCE [LARGE SCALE GENOMIC DNA]</scope>
    <source>
        <strain evidence="7 8">Q31a</strain>
    </source>
</reference>
<dbReference type="GO" id="GO:0043190">
    <property type="term" value="C:ATP-binding cassette (ABC) transporter complex"/>
    <property type="evidence" value="ECO:0007669"/>
    <property type="project" value="InterPro"/>
</dbReference>
<dbReference type="Pfam" id="PF01061">
    <property type="entry name" value="ABC2_membrane"/>
    <property type="match status" value="1"/>
</dbReference>
<dbReference type="PRINTS" id="PR00164">
    <property type="entry name" value="ABC2TRNSPORT"/>
</dbReference>
<dbReference type="InterPro" id="IPR000412">
    <property type="entry name" value="ABC_2_transport"/>
</dbReference>
<evidence type="ECO:0000256" key="3">
    <source>
        <dbReference type="ARBA" id="ARBA00022989"/>
    </source>
</evidence>
<dbReference type="InterPro" id="IPR013525">
    <property type="entry name" value="ABC2_TM"/>
</dbReference>
<keyword evidence="2 5" id="KW-0812">Transmembrane</keyword>
<dbReference type="Proteomes" id="UP000318017">
    <property type="component" value="Chromosome"/>
</dbReference>
<evidence type="ECO:0000259" key="6">
    <source>
        <dbReference type="PROSITE" id="PS51012"/>
    </source>
</evidence>
<evidence type="ECO:0000313" key="8">
    <source>
        <dbReference type="Proteomes" id="UP000318017"/>
    </source>
</evidence>
<dbReference type="PANTHER" id="PTHR43077:SF10">
    <property type="entry name" value="TRANSPORT PERMEASE PROTEIN"/>
    <property type="match status" value="1"/>
</dbReference>
<dbReference type="InterPro" id="IPR051328">
    <property type="entry name" value="T7SS_ABC-Transporter"/>
</dbReference>
<evidence type="ECO:0000256" key="2">
    <source>
        <dbReference type="ARBA" id="ARBA00022692"/>
    </source>
</evidence>
<keyword evidence="5" id="KW-0813">Transport</keyword>
<comment type="subcellular location">
    <subcellularLocation>
        <location evidence="5">Cell membrane</location>
        <topology evidence="5">Multi-pass membrane protein</topology>
    </subcellularLocation>
    <subcellularLocation>
        <location evidence="1">Membrane</location>
        <topology evidence="1">Multi-pass membrane protein</topology>
    </subcellularLocation>
</comment>
<name>A0A518GH70_9BACT</name>
<feature type="transmembrane region" description="Helical" evidence="5">
    <location>
        <begin position="191"/>
        <end position="210"/>
    </location>
</feature>
<dbReference type="InterPro" id="IPR047817">
    <property type="entry name" value="ABC2_TM_bact-type"/>
</dbReference>
<dbReference type="KEGG" id="ahel:Q31a_63290"/>
<proteinExistence type="inferred from homology"/>
<evidence type="ECO:0000256" key="1">
    <source>
        <dbReference type="ARBA" id="ARBA00004141"/>
    </source>
</evidence>
<gene>
    <name evidence="7" type="primary">ybhR</name>
    <name evidence="7" type="ORF">Q31a_63290</name>
</gene>
<protein>
    <recommendedName>
        <fullName evidence="5">Transport permease protein</fullName>
    </recommendedName>
</protein>
<evidence type="ECO:0000256" key="4">
    <source>
        <dbReference type="ARBA" id="ARBA00023136"/>
    </source>
</evidence>
<dbReference type="EMBL" id="CP036298">
    <property type="protein sequence ID" value="QDV27936.1"/>
    <property type="molecule type" value="Genomic_DNA"/>
</dbReference>
<feature type="domain" description="ABC transmembrane type-2" evidence="6">
    <location>
        <begin position="46"/>
        <end position="283"/>
    </location>
</feature>
<dbReference type="GO" id="GO:0140359">
    <property type="term" value="F:ABC-type transporter activity"/>
    <property type="evidence" value="ECO:0007669"/>
    <property type="project" value="InterPro"/>
</dbReference>
<accession>A0A518GH70</accession>
<dbReference type="PROSITE" id="PS51012">
    <property type="entry name" value="ABC_TM2"/>
    <property type="match status" value="1"/>
</dbReference>
<sequence length="289" mass="31625">MATTVVDYQQGQPADVPSPTLVRSNALASVWMLAWREWIRFFRQRNRVIGALGQPILFWLLFGTGMHSAFRGGDQDFMTYYLPGTIALILLFTAIFATISIIEDRREGFLQNVLVAPVPRWTIAAGKILGGGAIAWVQAMIFLGLALAVGSVPLTASLLGVVLMMALAALALTALGVFFAWPMESTQGFHAIMNLVLMPLWLLSGAFFPIPQPNGASPVGQWIMHWLMRLNPMSYMIAGMRRMLGAAVESAEVWMPSLAASWLVTCGFLLVTCWLAARVVLKPAKGDLK</sequence>
<keyword evidence="4 5" id="KW-0472">Membrane</keyword>
<feature type="transmembrane region" description="Helical" evidence="5">
    <location>
        <begin position="80"/>
        <end position="102"/>
    </location>
</feature>
<keyword evidence="3 5" id="KW-1133">Transmembrane helix</keyword>
<feature type="transmembrane region" description="Helical" evidence="5">
    <location>
        <begin position="48"/>
        <end position="68"/>
    </location>
</feature>